<keyword evidence="3" id="KW-0687">Ribonucleoprotein</keyword>
<dbReference type="GO" id="GO:1990904">
    <property type="term" value="C:ribonucleoprotein complex"/>
    <property type="evidence" value="ECO:0007669"/>
    <property type="project" value="UniProtKB-KW"/>
</dbReference>
<evidence type="ECO:0000256" key="1">
    <source>
        <dbReference type="ARBA" id="ARBA00009254"/>
    </source>
</evidence>
<dbReference type="AlphaFoldDB" id="A0A1C9CDN2"/>
<dbReference type="EMBL" id="KX284719">
    <property type="protein sequence ID" value="AOM66467.1"/>
    <property type="molecule type" value="Genomic_DNA"/>
</dbReference>
<keyword evidence="2 4" id="KW-0689">Ribosomal protein</keyword>
<sequence>MTKIDEWTNLNIDEINQKIANIRKDIILMQINKKTKQTVKQHEIKQNKHILAQLLTLKTFKLKS</sequence>
<comment type="similarity">
    <text evidence="1">Belongs to the universal ribosomal protein uL29 family.</text>
</comment>
<name>A0A1C9CDN2_CERJP</name>
<dbReference type="GO" id="GO:0003735">
    <property type="term" value="F:structural constituent of ribosome"/>
    <property type="evidence" value="ECO:0007669"/>
    <property type="project" value="InterPro"/>
</dbReference>
<proteinExistence type="inferred from homology"/>
<dbReference type="InterPro" id="IPR036049">
    <property type="entry name" value="Ribosomal_uL29_sf"/>
</dbReference>
<dbReference type="Pfam" id="PF00831">
    <property type="entry name" value="Ribosomal_L29"/>
    <property type="match status" value="1"/>
</dbReference>
<evidence type="ECO:0000313" key="4">
    <source>
        <dbReference type="EMBL" id="AOM66467.1"/>
    </source>
</evidence>
<accession>A0A1C9CDN2</accession>
<organism evidence="4">
    <name type="scientific">Ceramothamnion japonicum</name>
    <name type="common">Red alga</name>
    <name type="synonym">Ceramium japonicum</name>
    <dbReference type="NCBI Taxonomy" id="218448"/>
    <lineage>
        <taxon>Eukaryota</taxon>
        <taxon>Rhodophyta</taxon>
        <taxon>Florideophyceae</taxon>
        <taxon>Rhodymeniophycidae</taxon>
        <taxon>Ceramiales</taxon>
        <taxon>Ceramiaceae</taxon>
        <taxon>Ceramothamnion</taxon>
    </lineage>
</organism>
<protein>
    <submittedName>
        <fullName evidence="4">Ribosomal protein L29</fullName>
    </submittedName>
</protein>
<keyword evidence="4" id="KW-0934">Plastid</keyword>
<gene>
    <name evidence="4" type="primary">rpl29</name>
    <name evidence="4" type="ORF">Ceram_191</name>
</gene>
<evidence type="ECO:0000256" key="3">
    <source>
        <dbReference type="ARBA" id="ARBA00023274"/>
    </source>
</evidence>
<reference evidence="4" key="1">
    <citation type="journal article" date="2016" name="BMC Biol.">
        <title>Parallel evolution of highly conserved plastid genome architecture in red seaweeds and seed plants.</title>
        <authorList>
            <person name="Lee J."/>
            <person name="Cho C.H."/>
            <person name="Park S.I."/>
            <person name="Choi J.W."/>
            <person name="Song H.S."/>
            <person name="West J.A."/>
            <person name="Bhattacharya D."/>
            <person name="Yoon H.S."/>
        </authorList>
    </citation>
    <scope>NUCLEOTIDE SEQUENCE</scope>
</reference>
<dbReference type="GO" id="GO:0006412">
    <property type="term" value="P:translation"/>
    <property type="evidence" value="ECO:0007669"/>
    <property type="project" value="InterPro"/>
</dbReference>
<geneLocation type="plastid" evidence="4"/>
<dbReference type="SUPFAM" id="SSF46561">
    <property type="entry name" value="Ribosomal protein L29 (L29p)"/>
    <property type="match status" value="1"/>
</dbReference>
<dbReference type="GO" id="GO:0005840">
    <property type="term" value="C:ribosome"/>
    <property type="evidence" value="ECO:0007669"/>
    <property type="project" value="UniProtKB-KW"/>
</dbReference>
<dbReference type="InterPro" id="IPR001854">
    <property type="entry name" value="Ribosomal_uL29"/>
</dbReference>
<dbReference type="HAMAP" id="MF_00374">
    <property type="entry name" value="Ribosomal_uL29"/>
    <property type="match status" value="1"/>
</dbReference>
<dbReference type="RefSeq" id="YP_009297124.1">
    <property type="nucleotide sequence ID" value="NC_031174.1"/>
</dbReference>
<evidence type="ECO:0000256" key="2">
    <source>
        <dbReference type="ARBA" id="ARBA00022980"/>
    </source>
</evidence>
<dbReference type="GeneID" id="29073572"/>
<dbReference type="NCBIfam" id="TIGR00012">
    <property type="entry name" value="L29"/>
    <property type="match status" value="1"/>
</dbReference>
<dbReference type="Gene3D" id="1.10.287.310">
    <property type="match status" value="1"/>
</dbReference>